<dbReference type="EMBL" id="NVWI01000007">
    <property type="protein sequence ID" value="PCJ40899.1"/>
    <property type="molecule type" value="Genomic_DNA"/>
</dbReference>
<proteinExistence type="predicted"/>
<feature type="transmembrane region" description="Helical" evidence="2">
    <location>
        <begin position="15"/>
        <end position="34"/>
    </location>
</feature>
<sequence length="214" mass="24007">MKNLFNKQDIFSLKWKILIAVFSLSIAIGVYVAANYLNTEMTRAVQTARAELQNARTAVDQIEQEEATIIEYIGRFQELESEGIVNAEDRLLLLERITEIRENNDLFPISVSIGEQSSLRLLYDPTESAPGGPIDLNATELELSLPLLHENDLTSLLSELLGSPGLFLTQECSMNLNNPSITNYIMLGQHQTAKCNLLWFTFDVEPPPVEAAFF</sequence>
<organism evidence="3 4">
    <name type="scientific">SAR86 cluster bacterium</name>
    <dbReference type="NCBI Taxonomy" id="2030880"/>
    <lineage>
        <taxon>Bacteria</taxon>
        <taxon>Pseudomonadati</taxon>
        <taxon>Pseudomonadota</taxon>
        <taxon>Gammaproteobacteria</taxon>
        <taxon>SAR86 cluster</taxon>
    </lineage>
</organism>
<keyword evidence="2" id="KW-0812">Transmembrane</keyword>
<feature type="coiled-coil region" evidence="1">
    <location>
        <begin position="38"/>
        <end position="82"/>
    </location>
</feature>
<evidence type="ECO:0000256" key="1">
    <source>
        <dbReference type="SAM" id="Coils"/>
    </source>
</evidence>
<evidence type="ECO:0000256" key="2">
    <source>
        <dbReference type="SAM" id="Phobius"/>
    </source>
</evidence>
<comment type="caution">
    <text evidence="3">The sequence shown here is derived from an EMBL/GenBank/DDBJ whole genome shotgun (WGS) entry which is preliminary data.</text>
</comment>
<reference evidence="4" key="1">
    <citation type="submission" date="2017-08" db="EMBL/GenBank/DDBJ databases">
        <title>A dynamic microbial community with high functional redundancy inhabits the cold, oxic subseafloor aquifer.</title>
        <authorList>
            <person name="Tully B.J."/>
            <person name="Wheat C.G."/>
            <person name="Glazer B.T."/>
            <person name="Huber J.A."/>
        </authorList>
    </citation>
    <scope>NUCLEOTIDE SEQUENCE [LARGE SCALE GENOMIC DNA]</scope>
</reference>
<keyword evidence="2" id="KW-0472">Membrane</keyword>
<dbReference type="Proteomes" id="UP000228987">
    <property type="component" value="Unassembled WGS sequence"/>
</dbReference>
<dbReference type="AlphaFoldDB" id="A0A2A5CAL7"/>
<protein>
    <submittedName>
        <fullName evidence="3">Uncharacterized protein</fullName>
    </submittedName>
</protein>
<name>A0A2A5CAL7_9GAMM</name>
<evidence type="ECO:0000313" key="4">
    <source>
        <dbReference type="Proteomes" id="UP000228987"/>
    </source>
</evidence>
<evidence type="ECO:0000313" key="3">
    <source>
        <dbReference type="EMBL" id="PCJ40899.1"/>
    </source>
</evidence>
<gene>
    <name evidence="3" type="ORF">COA71_09875</name>
</gene>
<keyword evidence="1" id="KW-0175">Coiled coil</keyword>
<accession>A0A2A5CAL7</accession>
<keyword evidence="2" id="KW-1133">Transmembrane helix</keyword>